<dbReference type="EMBL" id="PQ015379">
    <property type="protein sequence ID" value="XDJ14970.1"/>
    <property type="molecule type" value="Genomic_DNA"/>
</dbReference>
<accession>A0AB39CDS8</accession>
<reference evidence="1" key="1">
    <citation type="submission" date="2024-07" db="EMBL/GenBank/DDBJ databases">
        <authorList>
            <person name="Bringhurst R.M."/>
            <person name="Homer T.E."/>
        </authorList>
    </citation>
    <scope>NUCLEOTIDE SEQUENCE</scope>
</reference>
<protein>
    <submittedName>
        <fullName evidence="1">Uncharacterized protein</fullName>
    </submittedName>
</protein>
<sequence>MSRQITIHADCSRDEIFFELGQKYGSASRFKDQVIIVVDTPSKLPMTLQALAEPRPGKPMDLVICHGVTDVLNKAREMRNQYRGPEMPKIHVIYWLPQIIKADGFMGMGSLPISIGSDTVMAQIGSAEIDKVSLFLEKA</sequence>
<name>A0AB39CDS8_9VIRU</name>
<organism evidence="1">
    <name type="scientific">Pseudomonas phage HRDY3</name>
    <dbReference type="NCBI Taxonomy" id="3236930"/>
    <lineage>
        <taxon>Viruses</taxon>
    </lineage>
</organism>
<evidence type="ECO:0000313" key="1">
    <source>
        <dbReference type="EMBL" id="XDJ14970.1"/>
    </source>
</evidence>
<proteinExistence type="predicted"/>